<dbReference type="Proteomes" id="UP000544872">
    <property type="component" value="Unassembled WGS sequence"/>
</dbReference>
<feature type="DNA-binding region" description="H-T-H motif" evidence="4">
    <location>
        <begin position="70"/>
        <end position="89"/>
    </location>
</feature>
<evidence type="ECO:0000313" key="8">
    <source>
        <dbReference type="Proteomes" id="UP000544872"/>
    </source>
</evidence>
<keyword evidence="8" id="KW-1185">Reference proteome</keyword>
<dbReference type="Pfam" id="PF00440">
    <property type="entry name" value="TetR_N"/>
    <property type="match status" value="1"/>
</dbReference>
<keyword evidence="2 4" id="KW-0238">DNA-binding</keyword>
<dbReference type="InterPro" id="IPR036271">
    <property type="entry name" value="Tet_transcr_reg_TetR-rel_C_sf"/>
</dbReference>
<dbReference type="SUPFAM" id="SSF46689">
    <property type="entry name" value="Homeodomain-like"/>
    <property type="match status" value="1"/>
</dbReference>
<keyword evidence="3" id="KW-0804">Transcription</keyword>
<dbReference type="InterPro" id="IPR009057">
    <property type="entry name" value="Homeodomain-like_sf"/>
</dbReference>
<dbReference type="Gene3D" id="1.10.357.10">
    <property type="entry name" value="Tetracycline Repressor, domain 2"/>
    <property type="match status" value="1"/>
</dbReference>
<evidence type="ECO:0000256" key="1">
    <source>
        <dbReference type="ARBA" id="ARBA00023015"/>
    </source>
</evidence>
<dbReference type="InterPro" id="IPR050109">
    <property type="entry name" value="HTH-type_TetR-like_transc_reg"/>
</dbReference>
<proteinExistence type="predicted"/>
<dbReference type="InterPro" id="IPR023772">
    <property type="entry name" value="DNA-bd_HTH_TetR-type_CS"/>
</dbReference>
<evidence type="ECO:0000256" key="3">
    <source>
        <dbReference type="ARBA" id="ARBA00023163"/>
    </source>
</evidence>
<dbReference type="FunFam" id="1.10.10.60:FF:000141">
    <property type="entry name" value="TetR family transcriptional regulator"/>
    <property type="match status" value="1"/>
</dbReference>
<gene>
    <name evidence="7" type="ORF">FHS48_000018</name>
</gene>
<dbReference type="GO" id="GO:0003700">
    <property type="term" value="F:DNA-binding transcription factor activity"/>
    <property type="evidence" value="ECO:0007669"/>
    <property type="project" value="TreeGrafter"/>
</dbReference>
<feature type="domain" description="HTH tetR-type" evidence="6">
    <location>
        <begin position="47"/>
        <end position="107"/>
    </location>
</feature>
<comment type="caution">
    <text evidence="7">The sequence shown here is derived from an EMBL/GenBank/DDBJ whole genome shotgun (WGS) entry which is preliminary data.</text>
</comment>
<evidence type="ECO:0000256" key="4">
    <source>
        <dbReference type="PROSITE-ProRule" id="PRU00335"/>
    </source>
</evidence>
<dbReference type="GO" id="GO:0000976">
    <property type="term" value="F:transcription cis-regulatory region binding"/>
    <property type="evidence" value="ECO:0007669"/>
    <property type="project" value="TreeGrafter"/>
</dbReference>
<keyword evidence="1" id="KW-0805">Transcription regulation</keyword>
<reference evidence="7 8" key="1">
    <citation type="submission" date="2020-08" db="EMBL/GenBank/DDBJ databases">
        <title>Genomic Encyclopedia of Type Strains, Phase IV (KMG-IV): sequencing the most valuable type-strain genomes for metagenomic binning, comparative biology and taxonomic classification.</title>
        <authorList>
            <person name="Goeker M."/>
        </authorList>
    </citation>
    <scope>NUCLEOTIDE SEQUENCE [LARGE SCALE GENOMIC DNA]</scope>
    <source>
        <strain evidence="7 8">DSM 11590</strain>
    </source>
</reference>
<dbReference type="PANTHER" id="PTHR30055:SF146">
    <property type="entry name" value="HTH-TYPE TRANSCRIPTIONAL DUAL REGULATOR CECR"/>
    <property type="match status" value="1"/>
</dbReference>
<dbReference type="PROSITE" id="PS50977">
    <property type="entry name" value="HTH_TETR_2"/>
    <property type="match status" value="1"/>
</dbReference>
<dbReference type="SUPFAM" id="SSF48498">
    <property type="entry name" value="Tetracyclin repressor-like, C-terminal domain"/>
    <property type="match status" value="1"/>
</dbReference>
<evidence type="ECO:0000259" key="6">
    <source>
        <dbReference type="PROSITE" id="PS50977"/>
    </source>
</evidence>
<feature type="region of interest" description="Disordered" evidence="5">
    <location>
        <begin position="1"/>
        <end position="25"/>
    </location>
</feature>
<dbReference type="Pfam" id="PF14246">
    <property type="entry name" value="TetR_C_7"/>
    <property type="match status" value="1"/>
</dbReference>
<evidence type="ECO:0000256" key="5">
    <source>
        <dbReference type="SAM" id="MobiDB-lite"/>
    </source>
</evidence>
<protein>
    <submittedName>
        <fullName evidence="7">TetR/AcrR family transcriptional repressor of mexJK operon</fullName>
    </submittedName>
</protein>
<evidence type="ECO:0000313" key="7">
    <source>
        <dbReference type="EMBL" id="MBB6208637.1"/>
    </source>
</evidence>
<dbReference type="EMBL" id="JACIIX010000001">
    <property type="protein sequence ID" value="MBB6208637.1"/>
    <property type="molecule type" value="Genomic_DNA"/>
</dbReference>
<evidence type="ECO:0000256" key="2">
    <source>
        <dbReference type="ARBA" id="ARBA00023125"/>
    </source>
</evidence>
<dbReference type="AlphaFoldDB" id="A0A7X0DLX4"/>
<name>A0A7X0DLX4_NOVIT</name>
<dbReference type="InterPro" id="IPR039536">
    <property type="entry name" value="TetR_C_Proteobacteria"/>
</dbReference>
<dbReference type="InterPro" id="IPR001647">
    <property type="entry name" value="HTH_TetR"/>
</dbReference>
<accession>A0A7X0DLX4</accession>
<organism evidence="7 8">
    <name type="scientific">Novispirillum itersonii</name>
    <name type="common">Aquaspirillum itersonii</name>
    <dbReference type="NCBI Taxonomy" id="189"/>
    <lineage>
        <taxon>Bacteria</taxon>
        <taxon>Pseudomonadati</taxon>
        <taxon>Pseudomonadota</taxon>
        <taxon>Alphaproteobacteria</taxon>
        <taxon>Rhodospirillales</taxon>
        <taxon>Novispirillaceae</taxon>
        <taxon>Novispirillum</taxon>
    </lineage>
</organism>
<dbReference type="PANTHER" id="PTHR30055">
    <property type="entry name" value="HTH-TYPE TRANSCRIPTIONAL REGULATOR RUTR"/>
    <property type="match status" value="1"/>
</dbReference>
<dbReference type="RefSeq" id="WP_184259743.1">
    <property type="nucleotide sequence ID" value="NZ_JACIIX010000001.1"/>
</dbReference>
<dbReference type="PROSITE" id="PS01081">
    <property type="entry name" value="HTH_TETR_1"/>
    <property type="match status" value="1"/>
</dbReference>
<dbReference type="PRINTS" id="PR00455">
    <property type="entry name" value="HTHTETR"/>
</dbReference>
<dbReference type="Gene3D" id="1.10.10.60">
    <property type="entry name" value="Homeodomain-like"/>
    <property type="match status" value="1"/>
</dbReference>
<sequence>MAESTPNPDFPAADPQRDDCCGDDAGSVSDSAAAALDCGGSRPARRSKKREAILDAARALFCQEGVTNTSMDAVAARAGVSKATLYAHFPSKVDLFGEVLRAFSAARMPVSEDLLSLPLEDALRRLAWRFLDLVLTPEALATYRTLLVQGQHFPELVAAYRAAGPEIVCASVGRFFDALVQRGDLVLENPVRSAEIFLHLVKGNPHAHALVGAPLSREQTACWVDEAVWVFLRAYATKPA</sequence>